<comment type="catalytic activity">
    <reaction evidence="2">
        <text>beta-D-GlcNAc-(1-&gt;4)-Mur2Ac(oyl-L-Ala-gamma-D-Glu-L-Lys-D-Ala-D-Ala)-di-trans,octa-cis-undecaprenyl diphosphate + L-glutamine + ATP + H2O = beta-D-GlcNAc-(1-&gt;4)-Mur2Ac(oyl-L-Ala-D-isoglutaminyl-L-Lys-D-Ala-D-Ala)-di-trans,octa-cis-undecaprenyl diphosphate + L-glutamate + ADP + phosphate + H(+)</text>
        <dbReference type="Rhea" id="RHEA:57928"/>
        <dbReference type="ChEBI" id="CHEBI:15377"/>
        <dbReference type="ChEBI" id="CHEBI:15378"/>
        <dbReference type="ChEBI" id="CHEBI:29985"/>
        <dbReference type="ChEBI" id="CHEBI:30616"/>
        <dbReference type="ChEBI" id="CHEBI:43474"/>
        <dbReference type="ChEBI" id="CHEBI:58359"/>
        <dbReference type="ChEBI" id="CHEBI:60033"/>
        <dbReference type="ChEBI" id="CHEBI:62233"/>
        <dbReference type="ChEBI" id="CHEBI:456216"/>
        <dbReference type="EC" id="6.3.5.13"/>
    </reaction>
</comment>
<evidence type="ECO:0000256" key="2">
    <source>
        <dbReference type="HAMAP-Rule" id="MF_02213"/>
    </source>
</evidence>
<dbReference type="GO" id="GO:0004359">
    <property type="term" value="F:glutaminase activity"/>
    <property type="evidence" value="ECO:0007669"/>
    <property type="project" value="UniProtKB-UniRule"/>
</dbReference>
<dbReference type="GO" id="GO:0071555">
    <property type="term" value="P:cell wall organization"/>
    <property type="evidence" value="ECO:0007669"/>
    <property type="project" value="UniProtKB-KW"/>
</dbReference>
<dbReference type="UniPathway" id="UPA00219"/>
<dbReference type="AlphaFoldDB" id="A0A2K8N5T0"/>
<dbReference type="PROSITE" id="PS51274">
    <property type="entry name" value="GATASE_COBBQ"/>
    <property type="match status" value="1"/>
</dbReference>
<keyword evidence="2" id="KW-0378">Hydrolase</keyword>
<comment type="catalytic activity">
    <reaction evidence="2">
        <text>L-glutamine + H2O = L-glutamate + NH4(+)</text>
        <dbReference type="Rhea" id="RHEA:15889"/>
        <dbReference type="ChEBI" id="CHEBI:15377"/>
        <dbReference type="ChEBI" id="CHEBI:28938"/>
        <dbReference type="ChEBI" id="CHEBI:29985"/>
        <dbReference type="ChEBI" id="CHEBI:58359"/>
        <dbReference type="EC" id="3.5.1.2"/>
    </reaction>
</comment>
<dbReference type="InterPro" id="IPR029062">
    <property type="entry name" value="Class_I_gatase-like"/>
</dbReference>
<keyword evidence="2" id="KW-0961">Cell wall biogenesis/degradation</keyword>
<dbReference type="SUPFAM" id="SSF52317">
    <property type="entry name" value="Class I glutamine amidotransferase-like"/>
    <property type="match status" value="1"/>
</dbReference>
<name>A0A2K8N5T0_9BACL</name>
<evidence type="ECO:0000313" key="5">
    <source>
        <dbReference type="Proteomes" id="UP000231932"/>
    </source>
</evidence>
<keyword evidence="2" id="KW-0573">Peptidoglycan synthesis</keyword>
<dbReference type="EMBL" id="CP024955">
    <property type="protein sequence ID" value="ATY84688.1"/>
    <property type="molecule type" value="Genomic_DNA"/>
</dbReference>
<comment type="pathway">
    <text evidence="2">Cell wall biogenesis; peptidoglycan biosynthesis.</text>
</comment>
<gene>
    <name evidence="2" type="primary">gatD</name>
    <name evidence="4" type="ORF">CVV65_06880</name>
</gene>
<dbReference type="Proteomes" id="UP000231932">
    <property type="component" value="Chromosome"/>
</dbReference>
<dbReference type="Gene3D" id="3.40.50.880">
    <property type="match status" value="1"/>
</dbReference>
<keyword evidence="5" id="KW-1185">Reference proteome</keyword>
<keyword evidence="4" id="KW-0808">Transferase</keyword>
<comment type="similarity">
    <text evidence="2">Belongs to the CobB/CobQ family. GatD subfamily.</text>
</comment>
<comment type="function">
    <text evidence="2">The lipid II isoglutaminyl synthase complex catalyzes the formation of alpha-D-isoglutamine in the cell wall lipid II stem peptide. The GatD subunit catalyzes the hydrolysis of glutamine to glutamate and ammonia. The resulting ammonia molecule is channeled to the active site of MurT.</text>
</comment>
<sequence>MKLTIGHLYPDLLDLYSDRGNVMILEKRARWRGIEVEVVRVDAGDATDVRGCDLLMMGGGMDREQSLVARDLQHRRLNVEQAVAEGTVVLAICGGYQLLGEYFETGSGERIPGIGLLDAYTVAGERRMVGNVMAECPLDGPMETIFGYENHSGRTYLREGTDPWMRVVRGGGNNGSDGTEGARKGRVFGTYLHGPLLAKNPRLADWLLGLALERKGTGGGFKSLVDRWEEAAREHLVRRLAELDGMESPHVGTGGTKK</sequence>
<dbReference type="Pfam" id="PF07685">
    <property type="entry name" value="GATase_3"/>
    <property type="match status" value="1"/>
</dbReference>
<feature type="active site" description="Nucleophile" evidence="2">
    <location>
        <position position="93"/>
    </location>
</feature>
<dbReference type="RefSeq" id="WP_100667502.1">
    <property type="nucleotide sequence ID" value="NZ_CP024955.1"/>
</dbReference>
<keyword evidence="2" id="KW-0133">Cell shape</keyword>
<feature type="active site" evidence="2">
    <location>
        <position position="193"/>
    </location>
</feature>
<dbReference type="GO" id="GO:0008360">
    <property type="term" value="P:regulation of cell shape"/>
    <property type="evidence" value="ECO:0007669"/>
    <property type="project" value="UniProtKB-KW"/>
</dbReference>
<dbReference type="GO" id="GO:0016740">
    <property type="term" value="F:transferase activity"/>
    <property type="evidence" value="ECO:0007669"/>
    <property type="project" value="UniProtKB-KW"/>
</dbReference>
<evidence type="ECO:0000256" key="1">
    <source>
        <dbReference type="ARBA" id="ARBA00022962"/>
    </source>
</evidence>
<evidence type="ECO:0000259" key="3">
    <source>
        <dbReference type="Pfam" id="PF07685"/>
    </source>
</evidence>
<dbReference type="GO" id="GO:0009236">
    <property type="term" value="P:cobalamin biosynthetic process"/>
    <property type="evidence" value="ECO:0007669"/>
    <property type="project" value="InterPro"/>
</dbReference>
<dbReference type="GO" id="GO:0140282">
    <property type="term" value="F:carbon-nitrogen ligase activity on lipid II"/>
    <property type="evidence" value="ECO:0007669"/>
    <property type="project" value="UniProtKB-UniRule"/>
</dbReference>
<comment type="subunit">
    <text evidence="2">Forms a heterodimer with MurT.</text>
</comment>
<evidence type="ECO:0000313" key="4">
    <source>
        <dbReference type="EMBL" id="ATY84688.1"/>
    </source>
</evidence>
<reference evidence="5" key="1">
    <citation type="submission" date="2017-11" db="EMBL/GenBank/DDBJ databases">
        <title>Complete Genome Sequence of Kyrpidia sp. Strain EA-1, a thermophilic, hydrogen-oxidizing Bacterium, isolated from the Azores.</title>
        <authorList>
            <person name="Reiner J.E."/>
            <person name="Lapp C.J."/>
            <person name="Bunk B."/>
            <person name="Gescher J."/>
        </authorList>
    </citation>
    <scope>NUCLEOTIDE SEQUENCE [LARGE SCALE GENOMIC DNA]</scope>
    <source>
        <strain evidence="5">EA-1</strain>
    </source>
</reference>
<dbReference type="PANTHER" id="PTHR21343:SF9">
    <property type="entry name" value="LIPID II ISOGLUTAMINYL SYNTHASE (GLUTAMINE-HYDROLYZING) SUBUNIT GATD"/>
    <property type="match status" value="1"/>
</dbReference>
<dbReference type="KEGG" id="kyr:CVV65_06880"/>
<dbReference type="InterPro" id="IPR011698">
    <property type="entry name" value="GATase_3"/>
</dbReference>
<dbReference type="OrthoDB" id="9782045at2"/>
<dbReference type="EC" id="6.3.5.13" evidence="2"/>
<dbReference type="PANTHER" id="PTHR21343">
    <property type="entry name" value="DETHIOBIOTIN SYNTHETASE"/>
    <property type="match status" value="1"/>
</dbReference>
<keyword evidence="1 2" id="KW-0315">Glutamine amidotransferase</keyword>
<dbReference type="CDD" id="cd01750">
    <property type="entry name" value="GATase1_CobQ"/>
    <property type="match status" value="1"/>
</dbReference>
<accession>A0A2K8N5T0</accession>
<proteinExistence type="inferred from homology"/>
<keyword evidence="2" id="KW-0436">Ligase</keyword>
<dbReference type="InterPro" id="IPR033949">
    <property type="entry name" value="CobQ_GATase1"/>
</dbReference>
<dbReference type="InterPro" id="IPR043702">
    <property type="entry name" value="Lipid_II_synth_GatD"/>
</dbReference>
<organism evidence="4 5">
    <name type="scientific">Kyrpidia spormannii</name>
    <dbReference type="NCBI Taxonomy" id="2055160"/>
    <lineage>
        <taxon>Bacteria</taxon>
        <taxon>Bacillati</taxon>
        <taxon>Bacillota</taxon>
        <taxon>Bacilli</taxon>
        <taxon>Bacillales</taxon>
        <taxon>Alicyclobacillaceae</taxon>
        <taxon>Kyrpidia</taxon>
    </lineage>
</organism>
<protein>
    <recommendedName>
        <fullName evidence="2">Lipid II isoglutaminyl synthase (glutamine-hydrolyzing) subunit GatD</fullName>
        <ecNumber evidence="2">6.3.5.13</ecNumber>
    </recommendedName>
    <alternativeName>
        <fullName evidence="2">Lipid II isoglutaminyl synthase glutaminase subunit</fullName>
        <ecNumber evidence="2">3.5.1.2</ecNumber>
    </alternativeName>
</protein>
<dbReference type="GO" id="GO:0009252">
    <property type="term" value="P:peptidoglycan biosynthetic process"/>
    <property type="evidence" value="ECO:0007669"/>
    <property type="project" value="UniProtKB-UniRule"/>
</dbReference>
<dbReference type="EC" id="3.5.1.2" evidence="2"/>
<feature type="binding site" evidence="2">
    <location>
        <position position="127"/>
    </location>
    <ligand>
        <name>substrate</name>
    </ligand>
</feature>
<dbReference type="HAMAP" id="MF_02213">
    <property type="entry name" value="Lipid_II_synth_GatD"/>
    <property type="match status" value="1"/>
</dbReference>
<feature type="domain" description="CobB/CobQ-like glutamine amidotransferase" evidence="3">
    <location>
        <begin position="4"/>
        <end position="200"/>
    </location>
</feature>